<gene>
    <name evidence="2" type="primary">A08g509470.1_BraROA</name>
    <name evidence="2" type="ORF">IGI04_031739</name>
</gene>
<evidence type="ECO:0000313" key="3">
    <source>
        <dbReference type="Proteomes" id="UP000823674"/>
    </source>
</evidence>
<proteinExistence type="predicted"/>
<comment type="caution">
    <text evidence="2">The sequence shown here is derived from an EMBL/GenBank/DDBJ whole genome shotgun (WGS) entry which is preliminary data.</text>
</comment>
<dbReference type="Proteomes" id="UP000823674">
    <property type="component" value="Chromosome A08"/>
</dbReference>
<dbReference type="EMBL" id="JADBGQ010000007">
    <property type="protein sequence ID" value="KAG5390198.1"/>
    <property type="molecule type" value="Genomic_DNA"/>
</dbReference>
<protein>
    <submittedName>
        <fullName evidence="2">Uncharacterized protein</fullName>
    </submittedName>
</protein>
<evidence type="ECO:0000256" key="1">
    <source>
        <dbReference type="SAM" id="MobiDB-lite"/>
    </source>
</evidence>
<feature type="compositionally biased region" description="Polar residues" evidence="1">
    <location>
        <begin position="28"/>
        <end position="54"/>
    </location>
</feature>
<evidence type="ECO:0000313" key="2">
    <source>
        <dbReference type="EMBL" id="KAG5390198.1"/>
    </source>
</evidence>
<feature type="region of interest" description="Disordered" evidence="1">
    <location>
        <begin position="28"/>
        <end position="68"/>
    </location>
</feature>
<keyword evidence="3" id="KW-1185">Reference proteome</keyword>
<name>A0ABQ7LUF4_BRACM</name>
<accession>A0ABQ7LUF4</accession>
<organism evidence="2 3">
    <name type="scientific">Brassica rapa subsp. trilocularis</name>
    <dbReference type="NCBI Taxonomy" id="1813537"/>
    <lineage>
        <taxon>Eukaryota</taxon>
        <taxon>Viridiplantae</taxon>
        <taxon>Streptophyta</taxon>
        <taxon>Embryophyta</taxon>
        <taxon>Tracheophyta</taxon>
        <taxon>Spermatophyta</taxon>
        <taxon>Magnoliopsida</taxon>
        <taxon>eudicotyledons</taxon>
        <taxon>Gunneridae</taxon>
        <taxon>Pentapetalae</taxon>
        <taxon>rosids</taxon>
        <taxon>malvids</taxon>
        <taxon>Brassicales</taxon>
        <taxon>Brassicaceae</taxon>
        <taxon>Brassiceae</taxon>
        <taxon>Brassica</taxon>
    </lineage>
</organism>
<feature type="compositionally biased region" description="Basic residues" evidence="1">
    <location>
        <begin position="55"/>
        <end position="68"/>
    </location>
</feature>
<reference evidence="2 3" key="1">
    <citation type="submission" date="2021-03" db="EMBL/GenBank/DDBJ databases">
        <authorList>
            <person name="King G.J."/>
            <person name="Bancroft I."/>
            <person name="Baten A."/>
            <person name="Bloomfield J."/>
            <person name="Borpatragohain P."/>
            <person name="He Z."/>
            <person name="Irish N."/>
            <person name="Irwin J."/>
            <person name="Liu K."/>
            <person name="Mauleon R.P."/>
            <person name="Moore J."/>
            <person name="Morris R."/>
            <person name="Ostergaard L."/>
            <person name="Wang B."/>
            <person name="Wells R."/>
        </authorList>
    </citation>
    <scope>NUCLEOTIDE SEQUENCE [LARGE SCALE GENOMIC DNA]</scope>
    <source>
        <strain evidence="2">R-o-18</strain>
        <tissue evidence="2">Leaf</tissue>
    </source>
</reference>
<sequence length="68" mass="7502">MVKSQGSGLTLGSTRHLMYSLRALLSSPSDQAPQAHGTLSSGHNKKTFSPSRISNIHRWKSSPNRLHY</sequence>